<dbReference type="EC" id="2.3.1.41" evidence="6"/>
<evidence type="ECO:0000256" key="23">
    <source>
        <dbReference type="ARBA" id="ARBA00023402"/>
    </source>
</evidence>
<evidence type="ECO:0000256" key="56">
    <source>
        <dbReference type="PROSITE-ProRule" id="PRU01363"/>
    </source>
</evidence>
<keyword evidence="14" id="KW-0511">Multifunctional enzyme</keyword>
<dbReference type="EC" id="1.1.1.100" evidence="5"/>
<comment type="catalytic activity">
    <reaction evidence="20">
        <text>(3R)-hydroxytetradecanoyl-[ACP] = (2E)-tetradecenoyl-[ACP] + H2O</text>
        <dbReference type="Rhea" id="RHEA:41892"/>
        <dbReference type="Rhea" id="RHEA-COMP:9646"/>
        <dbReference type="Rhea" id="RHEA-COMP:9647"/>
        <dbReference type="ChEBI" id="CHEBI:15377"/>
        <dbReference type="ChEBI" id="CHEBI:78474"/>
        <dbReference type="ChEBI" id="CHEBI:78475"/>
    </reaction>
    <physiologicalReaction direction="left-to-right" evidence="20">
        <dbReference type="Rhea" id="RHEA:41893"/>
    </physiologicalReaction>
</comment>
<dbReference type="SMART" id="SM00825">
    <property type="entry name" value="PKS_KS"/>
    <property type="match status" value="1"/>
</dbReference>
<dbReference type="InterPro" id="IPR042104">
    <property type="entry name" value="PKS_dehydratase_sf"/>
</dbReference>
<dbReference type="GeneID" id="110675236"/>
<sequence>MPSRSIQSVGSDESVVITGVSGRFPRANNVGEFARSLYGKEDLVDDLETRWQHTMQDVPRRTGKIGNMEKFDADFFGVSRIERDTMDPQVRMTIEHVYEAVLDAGLNPLTLRGSRTGVFSGVCFSETEVCMYYRACPPKGLGLLGCAKSQIPNRVSYLLDLRGPSYVLDTACSSSMYALDVAYRSMMNGECDAAIVTGANLTLHPFITYQFAMLGVLAKDGYCRPFDKDATGYTRSEAVCAVFLQKAKDAKRVYGHIIHSKTNCDGFKPEGITYPSGSVQQQLLTEFYNEVGISPTEVDYVEAHSTGTFVGDPEECDAIDKVYCTERTDPLLVGSVKSSIGHTEASAGVCSITKCIIAMENGLIPPNINYTDYRPTIPSLVEGRLKVVTDAMPLSGPLVGINSFGFGGANAHALLCRNLKEKVKNGVPDDDLPRLVTWSGRTRESIETMLYDIGQRPLDVEFIALLFNIQQQPTPGHRYRGFGIYQKNGDRPAVLQTSSIDRVKLDAIPVVAVFGGININWRKELDALRQFSVVEDTFVKCSGILRSLKFDLHKRSSGRESILYNMVGSTILQLSIVDLLSSIGVKFDFYGGHSIGQFTCAYIDHNLNLEQVLRLAFWHGLVFSDCHAVCDRTAFVQINSQLKQLPLENLIKDSATNFGILNANEKVMVEQIRQLKSSGLIAEELSFLDVHADSTKSSSLANKLRQTVNTVLSRTILPSDKWITSALPQTSSIFHSPKLHDVTSIVNLIENIPHHSHIVEFGSSQSCENVLRFLNHNSSYIPSGSTASDTISQLLCQIGHLYMTSQNLNIAKLYPEVQFPVSRGTPMISPLIRWDHREDAFVVKYTWEESTKSNMLRFKINLSGQEYKHIVGHCIDGRILFPATGYLQLVWDLLSYLNNRDLVDYPITFEDIRYLRATTLTIGQTVEFLITIQEVSGRFEIYEGDSVVVTGIAKMLESENLTDIQESSNPAVTLKSRDFYKELRLRGYHYTGLFKSVLEAKSDGTMAKVQWKGNWMAFLDCLLQTAIIAIDTRSLMVPTAIEKLSIAPKAHLAMMEREGEDCEFFTMRSCPKTNVSVCGGIMLCNPRASSVGRRNPPGIPVLETYQFVPYHADDQVPTLEAIRMCVQLALENVPTLSINVTEIHSERIPVVAHLFGEAIADLPLVKANLTVLAKTEIELEYVTVKVEKLSDQSNQLFLITDSNWSEPNFLQDAVGRLVDGGFIIVREKLTFKLDDLDVPEELNMVASFRVDQEETFICLQRKIKGFNDTPAVIQVDSSDFSWLAVLKQAVKVRPVILFSQNDSVSGVIGLVNCIRKEPKMQTVRCVLIDDQNAPEFSLSDPFYKNQLELGLAINVLRNGVWGSYRHALISKKPKTEPVSKHCYANSLTKGDLSSMMWFTGAFNEWDVVPNKVKVSYCTLNFRDVMVATGRLSSDVSSFSRLEEECELGYEYAGVTEDGKRVIGVLPLGALSTMVNADSTLIWVIPDSWNAQDACTIPIVYTTVLAAFKLNANVKKGQSVLIHAGSGGVGLAAINLALAYGMEVFTTVGSDEKVNYLLNEFPSLKRENIGNSRDLSFEQMIKLRTNGRGVDYVLNSLADEKLQASVRCLAKGGHFLEIGKYDMARDSQLSLELFKKGISFTSVMLDSAIRDNYTLKLSLHKLLDEAIKSGIVKPLKTNVFDAADLEKAMRFLASGKHMGKIVIKLREHENDAETLPITHFPHVFCNPDQVYVIVGGLGGFGLELADWLVLRGCRKLVLSSSRGITKPYQEYRIKIWNSYGVHTHICTADVTTMDGCRVLLKEASRFGSVTAIYNLAVQLRDAILENQTVDKFVECMAPKATATEYLDKVSREMCPHLKHFIVFSSVSCGRGNAGQSNYGMANSVMERIIERRNADGLPGKAIQWGAIGEVGLVADMAEDKIDLEIGGTLQQRISSCLHEMDYLLTCEAPLVASMVVAEKRTASGSKNVIEAVMNIMSIRDLKSVSMESTLADIGMDSLMAVEIKQVLERDFDMVLSPQDLRTLSFAKLLKMDEEKKQAAKDQEEKKSEGFVIGMQMLLRNLGNEETSESTLLRLPSADQEGRSLLFIPGVEGVAGNVWKAIAAQIKSPVYMLQLSNTLDCDSIPDIIERIIDEICETMFNGFEDITIVAYSFGALIAIEIARYLQAKGIRGELLLLDGAPKYLKQWSLKQLNNNPSDGEIQKLILLVLIAMVFPDQPPEKAMAVLEITSFDDQIEKLIELGAEQSEYSPEYTRKMTKALCRRIKMAALMNLDEDQPLDLPITLVRPTDAVFSDIEDDYGLSSYTTGAITLRMVEGNHVSMLENADLIGMINNFSCQNNRAG</sequence>
<evidence type="ECO:0000256" key="28">
    <source>
        <dbReference type="ARBA" id="ARBA00047400"/>
    </source>
</evidence>
<dbReference type="PROSITE" id="PS50075">
    <property type="entry name" value="CARRIER"/>
    <property type="match status" value="1"/>
</dbReference>
<keyword evidence="61" id="KW-1185">Reference proteome</keyword>
<comment type="catalytic activity">
    <reaction evidence="19">
        <text>a (3R)-hydroxyacyl-[ACP] = a (2E)-enoyl-[ACP] + H2O</text>
        <dbReference type="Rhea" id="RHEA:13097"/>
        <dbReference type="Rhea" id="RHEA-COMP:9925"/>
        <dbReference type="Rhea" id="RHEA-COMP:9945"/>
        <dbReference type="ChEBI" id="CHEBI:15377"/>
        <dbReference type="ChEBI" id="CHEBI:78784"/>
        <dbReference type="ChEBI" id="CHEBI:78827"/>
        <dbReference type="EC" id="4.2.1.59"/>
    </reaction>
    <physiologicalReaction direction="left-to-right" evidence="19">
        <dbReference type="Rhea" id="RHEA:13098"/>
    </physiologicalReaction>
</comment>
<evidence type="ECO:0000256" key="33">
    <source>
        <dbReference type="ARBA" id="ARBA00047810"/>
    </source>
</evidence>
<dbReference type="Pfam" id="PF13602">
    <property type="entry name" value="ADH_zinc_N_2"/>
    <property type="match status" value="1"/>
</dbReference>
<evidence type="ECO:0000259" key="59">
    <source>
        <dbReference type="PROSITE" id="PS52019"/>
    </source>
</evidence>
<name>A0A6E8P876_AEDAE</name>
<evidence type="ECO:0000256" key="25">
    <source>
        <dbReference type="ARBA" id="ARBA00044883"/>
    </source>
</evidence>
<dbReference type="PROSITE" id="PS00606">
    <property type="entry name" value="KS3_1"/>
    <property type="match status" value="1"/>
</dbReference>
<evidence type="ECO:0000256" key="54">
    <source>
        <dbReference type="ARBA" id="ARBA00049521"/>
    </source>
</evidence>
<dbReference type="PROSITE" id="PS52004">
    <property type="entry name" value="KS3_2"/>
    <property type="match status" value="1"/>
</dbReference>
<dbReference type="CDD" id="cd08954">
    <property type="entry name" value="KR_1_FAS_SDR_x"/>
    <property type="match status" value="1"/>
</dbReference>
<dbReference type="RefSeq" id="NP_001395307.1">
    <property type="nucleotide sequence ID" value="NM_001408378.1"/>
</dbReference>
<reference evidence="60" key="2">
    <citation type="submission" date="2020-05" db="UniProtKB">
        <authorList>
            <consortium name="EnsemblMetazoa"/>
        </authorList>
    </citation>
    <scope>IDENTIFICATION</scope>
    <source>
        <strain evidence="60">LVP_AGWG</strain>
    </source>
</reference>
<dbReference type="InterPro" id="IPR036736">
    <property type="entry name" value="ACP-like_sf"/>
</dbReference>
<dbReference type="Gene3D" id="3.10.129.110">
    <property type="entry name" value="Polyketide synthase dehydratase"/>
    <property type="match status" value="1"/>
</dbReference>
<dbReference type="InterPro" id="IPR018201">
    <property type="entry name" value="Ketoacyl_synth_AS"/>
</dbReference>
<dbReference type="GO" id="GO:0031177">
    <property type="term" value="F:phosphopantetheine binding"/>
    <property type="evidence" value="ECO:0007669"/>
    <property type="project" value="InterPro"/>
</dbReference>
<evidence type="ECO:0000256" key="50">
    <source>
        <dbReference type="ARBA" id="ARBA00049263"/>
    </source>
</evidence>
<evidence type="ECO:0000256" key="43">
    <source>
        <dbReference type="ARBA" id="ARBA00048650"/>
    </source>
</evidence>
<evidence type="ECO:0000256" key="18">
    <source>
        <dbReference type="ARBA" id="ARBA00023388"/>
    </source>
</evidence>
<comment type="catalytic activity">
    <reaction evidence="47">
        <text>(2E)-octadecenoyl-[ACP] + NADPH + H(+) = octadecanoyl-[ACP] + NADP(+)</text>
        <dbReference type="Rhea" id="RHEA:41928"/>
        <dbReference type="Rhea" id="RHEA-COMP:9655"/>
        <dbReference type="Rhea" id="RHEA-COMP:9656"/>
        <dbReference type="ChEBI" id="CHEBI:15378"/>
        <dbReference type="ChEBI" id="CHEBI:57783"/>
        <dbReference type="ChEBI" id="CHEBI:58349"/>
        <dbReference type="ChEBI" id="CHEBI:78489"/>
        <dbReference type="ChEBI" id="CHEBI:78495"/>
    </reaction>
    <physiologicalReaction direction="left-to-right" evidence="47">
        <dbReference type="Rhea" id="RHEA:41929"/>
    </physiologicalReaction>
</comment>
<evidence type="ECO:0000256" key="53">
    <source>
        <dbReference type="ARBA" id="ARBA00049449"/>
    </source>
</evidence>
<evidence type="ECO:0000256" key="10">
    <source>
        <dbReference type="ARBA" id="ARBA00022679"/>
    </source>
</evidence>
<comment type="catalytic activity">
    <reaction evidence="32">
        <text>dodecanoyl-[ACP] + malonyl-[ACP] + H(+) = 3-oxotetradecanoyl-[ACP] + holo-[ACP] + CO2</text>
        <dbReference type="Rhea" id="RHEA:41884"/>
        <dbReference type="Rhea" id="RHEA-COMP:9623"/>
        <dbReference type="Rhea" id="RHEA-COMP:9644"/>
        <dbReference type="Rhea" id="RHEA-COMP:9645"/>
        <dbReference type="Rhea" id="RHEA-COMP:9685"/>
        <dbReference type="ChEBI" id="CHEBI:15378"/>
        <dbReference type="ChEBI" id="CHEBI:16526"/>
        <dbReference type="ChEBI" id="CHEBI:64479"/>
        <dbReference type="ChEBI" id="CHEBI:65264"/>
        <dbReference type="ChEBI" id="CHEBI:78449"/>
        <dbReference type="ChEBI" id="CHEBI:78473"/>
    </reaction>
    <physiologicalReaction direction="left-to-right" evidence="32">
        <dbReference type="Rhea" id="RHEA:41885"/>
    </physiologicalReaction>
</comment>
<comment type="catalytic activity">
    <reaction evidence="43">
        <text>a 2,3-saturated acyl-[ACP] + NADP(+) = a (2E)-enoyl-[ACP] + NADPH + H(+)</text>
        <dbReference type="Rhea" id="RHEA:22564"/>
        <dbReference type="Rhea" id="RHEA-COMP:9925"/>
        <dbReference type="Rhea" id="RHEA-COMP:9926"/>
        <dbReference type="ChEBI" id="CHEBI:15378"/>
        <dbReference type="ChEBI" id="CHEBI:57783"/>
        <dbReference type="ChEBI" id="CHEBI:58349"/>
        <dbReference type="ChEBI" id="CHEBI:78784"/>
        <dbReference type="ChEBI" id="CHEBI:78785"/>
        <dbReference type="EC" id="1.3.1.39"/>
    </reaction>
    <physiologicalReaction direction="right-to-left" evidence="43">
        <dbReference type="Rhea" id="RHEA:22566"/>
    </physiologicalReaction>
</comment>
<comment type="catalytic activity">
    <reaction evidence="16">
        <text>(3R)-hydroxydodecanoyl-[ACP] = (2E)-dodecenoyl-[ACP] + H2O</text>
        <dbReference type="Rhea" id="RHEA:41876"/>
        <dbReference type="Rhea" id="RHEA-COMP:9642"/>
        <dbReference type="Rhea" id="RHEA-COMP:9643"/>
        <dbReference type="ChEBI" id="CHEBI:15377"/>
        <dbReference type="ChEBI" id="CHEBI:78470"/>
        <dbReference type="ChEBI" id="CHEBI:78472"/>
    </reaction>
    <physiologicalReaction direction="left-to-right" evidence="16">
        <dbReference type="Rhea" id="RHEA:41877"/>
    </physiologicalReaction>
</comment>
<comment type="pathway">
    <text evidence="1">Lipid metabolism.</text>
</comment>
<evidence type="ECO:0000256" key="37">
    <source>
        <dbReference type="ARBA" id="ARBA00048051"/>
    </source>
</evidence>
<evidence type="ECO:0000256" key="9">
    <source>
        <dbReference type="ARBA" id="ARBA00022553"/>
    </source>
</evidence>
<comment type="catalytic activity">
    <reaction evidence="25">
        <text>acetyl-CoA + n malonyl-CoA + 2n NADPH + 2n H(+) = a long-chain fatty acid + (n+1) CoA + n CO2 + 2n NADP(+).</text>
        <dbReference type="EC" id="2.3.1.85"/>
    </reaction>
</comment>
<comment type="catalytic activity">
    <reaction evidence="50">
        <text>3-oxododecanoyl-[ACP] + NADPH + H(+) = (3R)-hydroxydodecanoyl-[ACP] + NADP(+)</text>
        <dbReference type="Rhea" id="RHEA:41872"/>
        <dbReference type="Rhea" id="RHEA-COMP:9641"/>
        <dbReference type="Rhea" id="RHEA-COMP:9642"/>
        <dbReference type="ChEBI" id="CHEBI:15378"/>
        <dbReference type="ChEBI" id="CHEBI:57783"/>
        <dbReference type="ChEBI" id="CHEBI:58349"/>
        <dbReference type="ChEBI" id="CHEBI:78469"/>
        <dbReference type="ChEBI" id="CHEBI:78470"/>
    </reaction>
    <physiologicalReaction direction="left-to-right" evidence="50">
        <dbReference type="Rhea" id="RHEA:41873"/>
    </physiologicalReaction>
</comment>
<evidence type="ECO:0000256" key="11">
    <source>
        <dbReference type="ARBA" id="ARBA00022799"/>
    </source>
</evidence>
<evidence type="ECO:0000256" key="47">
    <source>
        <dbReference type="ARBA" id="ARBA00049019"/>
    </source>
</evidence>
<comment type="catalytic activity">
    <reaction evidence="18">
        <text>(3R)-hydroxydecanoyl-[ACP] = (2E)-decenoyl-[ACP] + H2O</text>
        <dbReference type="Rhea" id="RHEA:41860"/>
        <dbReference type="Rhea" id="RHEA-COMP:9638"/>
        <dbReference type="Rhea" id="RHEA-COMP:9639"/>
        <dbReference type="ChEBI" id="CHEBI:15377"/>
        <dbReference type="ChEBI" id="CHEBI:78466"/>
        <dbReference type="ChEBI" id="CHEBI:78467"/>
    </reaction>
    <physiologicalReaction direction="left-to-right" evidence="18">
        <dbReference type="Rhea" id="RHEA:41861"/>
    </physiologicalReaction>
</comment>
<dbReference type="EC" id="2.3.1.85" evidence="4"/>
<dbReference type="InterPro" id="IPR013968">
    <property type="entry name" value="PKS_KR"/>
</dbReference>
<dbReference type="FunFam" id="1.10.1200.10:FF:000013">
    <property type="entry name" value="Fatty acid synthase"/>
    <property type="match status" value="1"/>
</dbReference>
<dbReference type="Pfam" id="PF16197">
    <property type="entry name" value="KAsynt_C_assoc"/>
    <property type="match status" value="1"/>
</dbReference>
<comment type="catalytic activity">
    <reaction evidence="17">
        <text>(3R)-hydroxyhexanoyl-[ACP] = (2E)-hexenoyl-[ACP] + H2O</text>
        <dbReference type="Rhea" id="RHEA:41828"/>
        <dbReference type="Rhea" id="RHEA-COMP:9630"/>
        <dbReference type="Rhea" id="RHEA-COMP:9631"/>
        <dbReference type="ChEBI" id="CHEBI:15377"/>
        <dbReference type="ChEBI" id="CHEBI:78457"/>
        <dbReference type="ChEBI" id="CHEBI:78458"/>
    </reaction>
    <physiologicalReaction direction="left-to-right" evidence="17">
        <dbReference type="Rhea" id="RHEA:41829"/>
    </physiologicalReaction>
</comment>
<comment type="catalytic activity">
    <reaction evidence="46">
        <text>3-oxotetradecanoyl-[ACP] + NADPH + H(+) = (3R)-hydroxytetradecanoyl-[ACP] + NADP(+)</text>
        <dbReference type="Rhea" id="RHEA:41888"/>
        <dbReference type="Rhea" id="RHEA-COMP:9645"/>
        <dbReference type="Rhea" id="RHEA-COMP:9646"/>
        <dbReference type="ChEBI" id="CHEBI:15378"/>
        <dbReference type="ChEBI" id="CHEBI:57783"/>
        <dbReference type="ChEBI" id="CHEBI:58349"/>
        <dbReference type="ChEBI" id="CHEBI:78473"/>
        <dbReference type="ChEBI" id="CHEBI:78474"/>
    </reaction>
    <physiologicalReaction direction="left-to-right" evidence="46">
        <dbReference type="Rhea" id="RHEA:41889"/>
    </physiologicalReaction>
</comment>
<evidence type="ECO:0000256" key="31">
    <source>
        <dbReference type="ARBA" id="ARBA00047500"/>
    </source>
</evidence>
<dbReference type="InterPro" id="IPR020806">
    <property type="entry name" value="PKS_PP-bd"/>
</dbReference>
<evidence type="ECO:0000256" key="44">
    <source>
        <dbReference type="ARBA" id="ARBA00048691"/>
    </source>
</evidence>
<dbReference type="GO" id="GO:0019171">
    <property type="term" value="F:(3R)-hydroxyacyl-[acyl-carrier-protein] dehydratase activity"/>
    <property type="evidence" value="ECO:0007669"/>
    <property type="project" value="UniProtKB-EC"/>
</dbReference>
<dbReference type="Pfam" id="PF00550">
    <property type="entry name" value="PP-binding"/>
    <property type="match status" value="1"/>
</dbReference>
<comment type="catalytic activity">
    <reaction evidence="38">
        <text>(2E)-dodecenoyl-[ACP] + NADPH + H(+) = dodecanoyl-[ACP] + NADP(+)</text>
        <dbReference type="Rhea" id="RHEA:41880"/>
        <dbReference type="Rhea" id="RHEA-COMP:9643"/>
        <dbReference type="Rhea" id="RHEA-COMP:9644"/>
        <dbReference type="ChEBI" id="CHEBI:15378"/>
        <dbReference type="ChEBI" id="CHEBI:57783"/>
        <dbReference type="ChEBI" id="CHEBI:58349"/>
        <dbReference type="ChEBI" id="CHEBI:65264"/>
        <dbReference type="ChEBI" id="CHEBI:78472"/>
    </reaction>
    <physiologicalReaction direction="left-to-right" evidence="38">
        <dbReference type="Rhea" id="RHEA:41881"/>
    </physiologicalReaction>
</comment>
<evidence type="ECO:0000256" key="13">
    <source>
        <dbReference type="ARBA" id="ARBA00022990"/>
    </source>
</evidence>
<dbReference type="SUPFAM" id="SSF51735">
    <property type="entry name" value="NAD(P)-binding Rossmann-fold domains"/>
    <property type="match status" value="2"/>
</dbReference>
<dbReference type="SUPFAM" id="SSF52151">
    <property type="entry name" value="FabD/lysophospholipase-like"/>
    <property type="match status" value="1"/>
</dbReference>
<evidence type="ECO:0000256" key="19">
    <source>
        <dbReference type="ARBA" id="ARBA00023394"/>
    </source>
</evidence>
<comment type="catalytic activity">
    <reaction evidence="54">
        <text>(2E)-decenoyl-[ACP] + NADPH + H(+) = decanoyl-[ACP] + NADP(+)</text>
        <dbReference type="Rhea" id="RHEA:41864"/>
        <dbReference type="Rhea" id="RHEA-COMP:9639"/>
        <dbReference type="Rhea" id="RHEA-COMP:9640"/>
        <dbReference type="ChEBI" id="CHEBI:15378"/>
        <dbReference type="ChEBI" id="CHEBI:57783"/>
        <dbReference type="ChEBI" id="CHEBI:58349"/>
        <dbReference type="ChEBI" id="CHEBI:78467"/>
        <dbReference type="ChEBI" id="CHEBI:78468"/>
    </reaction>
    <physiologicalReaction direction="left-to-right" evidence="54">
        <dbReference type="Rhea" id="RHEA:41865"/>
    </physiologicalReaction>
</comment>
<evidence type="ECO:0000256" key="6">
    <source>
        <dbReference type="ARBA" id="ARBA00013191"/>
    </source>
</evidence>
<evidence type="ECO:0000256" key="21">
    <source>
        <dbReference type="ARBA" id="ARBA00023399"/>
    </source>
</evidence>
<dbReference type="Pfam" id="PF00109">
    <property type="entry name" value="ketoacyl-synt"/>
    <property type="match status" value="1"/>
</dbReference>
<dbReference type="SMART" id="SM00822">
    <property type="entry name" value="PKS_KR"/>
    <property type="match status" value="1"/>
</dbReference>
<dbReference type="Proteomes" id="UP000008820">
    <property type="component" value="Chromosome 2"/>
</dbReference>
<comment type="catalytic activity">
    <reaction evidence="45">
        <text>hexadecanoyl-[ACP] + H2O = hexadecanoate + holo-[ACP] + H(+)</text>
        <dbReference type="Rhea" id="RHEA:41932"/>
        <dbReference type="Rhea" id="RHEA-COMP:9652"/>
        <dbReference type="Rhea" id="RHEA-COMP:9685"/>
        <dbReference type="ChEBI" id="CHEBI:7896"/>
        <dbReference type="ChEBI" id="CHEBI:15377"/>
        <dbReference type="ChEBI" id="CHEBI:15378"/>
        <dbReference type="ChEBI" id="CHEBI:64479"/>
        <dbReference type="ChEBI" id="CHEBI:78483"/>
        <dbReference type="EC" id="3.1.2.14"/>
    </reaction>
    <physiologicalReaction direction="left-to-right" evidence="45">
        <dbReference type="Rhea" id="RHEA:41933"/>
    </physiologicalReaction>
</comment>
<evidence type="ECO:0000256" key="46">
    <source>
        <dbReference type="ARBA" id="ARBA00048935"/>
    </source>
</evidence>
<comment type="catalytic activity">
    <reaction evidence="29">
        <text>3-oxodecanoyl-[ACP] + NADPH + H(+) = (3R)-hydroxydecanoyl-[ACP] + NADP(+)</text>
        <dbReference type="Rhea" id="RHEA:41856"/>
        <dbReference type="Rhea" id="RHEA-COMP:9637"/>
        <dbReference type="Rhea" id="RHEA-COMP:9638"/>
        <dbReference type="ChEBI" id="CHEBI:15378"/>
        <dbReference type="ChEBI" id="CHEBI:57783"/>
        <dbReference type="ChEBI" id="CHEBI:58349"/>
        <dbReference type="ChEBI" id="CHEBI:78464"/>
        <dbReference type="ChEBI" id="CHEBI:78466"/>
    </reaction>
    <physiologicalReaction direction="left-to-right" evidence="29">
        <dbReference type="Rhea" id="RHEA:41857"/>
    </physiologicalReaction>
</comment>
<dbReference type="PROSITE" id="PS52019">
    <property type="entry name" value="PKS_MFAS_DH"/>
    <property type="match status" value="1"/>
</dbReference>
<organism evidence="60 61">
    <name type="scientific">Aedes aegypti</name>
    <name type="common">Yellowfever mosquito</name>
    <name type="synonym">Culex aegypti</name>
    <dbReference type="NCBI Taxonomy" id="7159"/>
    <lineage>
        <taxon>Eukaryota</taxon>
        <taxon>Metazoa</taxon>
        <taxon>Ecdysozoa</taxon>
        <taxon>Arthropoda</taxon>
        <taxon>Hexapoda</taxon>
        <taxon>Insecta</taxon>
        <taxon>Pterygota</taxon>
        <taxon>Neoptera</taxon>
        <taxon>Endopterygota</taxon>
        <taxon>Diptera</taxon>
        <taxon>Nematocera</taxon>
        <taxon>Culicoidea</taxon>
        <taxon>Culicidae</taxon>
        <taxon>Culicinae</taxon>
        <taxon>Aedini</taxon>
        <taxon>Aedes</taxon>
        <taxon>Stegomyia</taxon>
    </lineage>
</organism>
<evidence type="ECO:0000256" key="41">
    <source>
        <dbReference type="ARBA" id="ARBA00048506"/>
    </source>
</evidence>
<dbReference type="Gene3D" id="3.40.47.10">
    <property type="match status" value="1"/>
</dbReference>
<evidence type="ECO:0000256" key="27">
    <source>
        <dbReference type="ARBA" id="ARBA00047394"/>
    </source>
</evidence>
<comment type="catalytic activity">
    <reaction evidence="55">
        <text>octanoyl-[ACP] + malonyl-[ACP] + H(+) = 3-oxodecanoyl-[ACP] + holo-[ACP] + CO2</text>
        <dbReference type="Rhea" id="RHEA:41852"/>
        <dbReference type="Rhea" id="RHEA-COMP:9623"/>
        <dbReference type="Rhea" id="RHEA-COMP:9636"/>
        <dbReference type="Rhea" id="RHEA-COMP:9637"/>
        <dbReference type="Rhea" id="RHEA-COMP:9685"/>
        <dbReference type="ChEBI" id="CHEBI:15378"/>
        <dbReference type="ChEBI" id="CHEBI:16526"/>
        <dbReference type="ChEBI" id="CHEBI:64479"/>
        <dbReference type="ChEBI" id="CHEBI:78449"/>
        <dbReference type="ChEBI" id="CHEBI:78463"/>
        <dbReference type="ChEBI" id="CHEBI:78464"/>
    </reaction>
    <physiologicalReaction direction="left-to-right" evidence="55">
        <dbReference type="Rhea" id="RHEA:41853"/>
    </physiologicalReaction>
</comment>
<comment type="catalytic activity">
    <reaction evidence="51">
        <text>3-oxohexadecanoyl-[ACP] + NADPH + H(+) = (3R)-hydroxyhexadecanoyl-[ACP] + NADP(+)</text>
        <dbReference type="Rhea" id="RHEA:41904"/>
        <dbReference type="Rhea" id="RHEA-COMP:9649"/>
        <dbReference type="Rhea" id="RHEA-COMP:9650"/>
        <dbReference type="ChEBI" id="CHEBI:15378"/>
        <dbReference type="ChEBI" id="CHEBI:57783"/>
        <dbReference type="ChEBI" id="CHEBI:58349"/>
        <dbReference type="ChEBI" id="CHEBI:78478"/>
        <dbReference type="ChEBI" id="CHEBI:78480"/>
    </reaction>
    <physiologicalReaction direction="left-to-right" evidence="51">
        <dbReference type="Rhea" id="RHEA:41905"/>
    </physiologicalReaction>
</comment>
<keyword evidence="9" id="KW-0597">Phosphoprotein</keyword>
<evidence type="ECO:0000256" key="3">
    <source>
        <dbReference type="ARBA" id="ARBA00012480"/>
    </source>
</evidence>
<dbReference type="InterPro" id="IPR011032">
    <property type="entry name" value="GroES-like_sf"/>
</dbReference>
<evidence type="ECO:0000256" key="22">
    <source>
        <dbReference type="ARBA" id="ARBA00023401"/>
    </source>
</evidence>
<dbReference type="GO" id="GO:0006633">
    <property type="term" value="P:fatty acid biosynthetic process"/>
    <property type="evidence" value="ECO:0007669"/>
    <property type="project" value="InterPro"/>
</dbReference>
<comment type="catalytic activity">
    <reaction evidence="34">
        <text>(2E)-hexenoyl-[ACP] + NADPH + H(+) = hexanoyl-[ACP] + NADP(+)</text>
        <dbReference type="Rhea" id="RHEA:41832"/>
        <dbReference type="Rhea" id="RHEA-COMP:9631"/>
        <dbReference type="Rhea" id="RHEA-COMP:9632"/>
        <dbReference type="ChEBI" id="CHEBI:15378"/>
        <dbReference type="ChEBI" id="CHEBI:57783"/>
        <dbReference type="ChEBI" id="CHEBI:58349"/>
        <dbReference type="ChEBI" id="CHEBI:78458"/>
        <dbReference type="ChEBI" id="CHEBI:78459"/>
    </reaction>
    <physiologicalReaction direction="left-to-right" evidence="34">
        <dbReference type="Rhea" id="RHEA:41833"/>
    </physiologicalReaction>
</comment>
<evidence type="ECO:0000256" key="42">
    <source>
        <dbReference type="ARBA" id="ARBA00048571"/>
    </source>
</evidence>
<dbReference type="Gene3D" id="3.30.70.3290">
    <property type="match status" value="1"/>
</dbReference>
<evidence type="ECO:0000256" key="45">
    <source>
        <dbReference type="ARBA" id="ARBA00048704"/>
    </source>
</evidence>
<dbReference type="Pfam" id="PF02801">
    <property type="entry name" value="Ketoacyl-synt_C"/>
    <property type="match status" value="1"/>
</dbReference>
<comment type="catalytic activity">
    <reaction evidence="28">
        <text>a (3R)-hydroxyacyl-[ACP] + NADP(+) = a 3-oxoacyl-[ACP] + NADPH + H(+)</text>
        <dbReference type="Rhea" id="RHEA:17397"/>
        <dbReference type="Rhea" id="RHEA-COMP:9916"/>
        <dbReference type="Rhea" id="RHEA-COMP:9945"/>
        <dbReference type="ChEBI" id="CHEBI:15378"/>
        <dbReference type="ChEBI" id="CHEBI:57783"/>
        <dbReference type="ChEBI" id="CHEBI:58349"/>
        <dbReference type="ChEBI" id="CHEBI:78776"/>
        <dbReference type="ChEBI" id="CHEBI:78827"/>
        <dbReference type="EC" id="1.1.1.100"/>
    </reaction>
    <physiologicalReaction direction="right-to-left" evidence="28">
        <dbReference type="Rhea" id="RHEA:17399"/>
    </physiologicalReaction>
</comment>
<comment type="catalytic activity">
    <reaction evidence="30">
        <text>tetradecanoyl-[ACP] + malonyl-[ACP] + H(+) = 3-oxohexadecanoyl-[ACP] + holo-[ACP] + CO2</text>
        <dbReference type="Rhea" id="RHEA:41900"/>
        <dbReference type="Rhea" id="RHEA-COMP:9623"/>
        <dbReference type="Rhea" id="RHEA-COMP:9648"/>
        <dbReference type="Rhea" id="RHEA-COMP:9649"/>
        <dbReference type="Rhea" id="RHEA-COMP:9685"/>
        <dbReference type="ChEBI" id="CHEBI:15378"/>
        <dbReference type="ChEBI" id="CHEBI:16526"/>
        <dbReference type="ChEBI" id="CHEBI:64479"/>
        <dbReference type="ChEBI" id="CHEBI:78449"/>
        <dbReference type="ChEBI" id="CHEBI:78477"/>
        <dbReference type="ChEBI" id="CHEBI:78478"/>
    </reaction>
    <physiologicalReaction direction="left-to-right" evidence="30">
        <dbReference type="Rhea" id="RHEA:41901"/>
    </physiologicalReaction>
</comment>
<comment type="catalytic activity">
    <reaction evidence="26">
        <text>3-oxooctadecanoyl-[ACP] + NADPH + H(+) = (3R)-hydroxyoctadecanoyl-[ACP] + NADP(+)</text>
        <dbReference type="Rhea" id="RHEA:41920"/>
        <dbReference type="Rhea" id="RHEA-COMP:9653"/>
        <dbReference type="Rhea" id="RHEA-COMP:9654"/>
        <dbReference type="ChEBI" id="CHEBI:15378"/>
        <dbReference type="ChEBI" id="CHEBI:57783"/>
        <dbReference type="ChEBI" id="CHEBI:58349"/>
        <dbReference type="ChEBI" id="CHEBI:78487"/>
        <dbReference type="ChEBI" id="CHEBI:78488"/>
    </reaction>
    <physiologicalReaction direction="left-to-right" evidence="26">
        <dbReference type="Rhea" id="RHEA:41921"/>
    </physiologicalReaction>
</comment>
<comment type="catalytic activity">
    <reaction evidence="23">
        <text>(3R)-hydroxybutanoyl-[ACP] = (2E)-butenoyl-[ACP] + H2O</text>
        <dbReference type="Rhea" id="RHEA:41808"/>
        <dbReference type="Rhea" id="RHEA-COMP:9626"/>
        <dbReference type="Rhea" id="RHEA-COMP:9627"/>
        <dbReference type="ChEBI" id="CHEBI:15377"/>
        <dbReference type="ChEBI" id="CHEBI:78451"/>
        <dbReference type="ChEBI" id="CHEBI:78453"/>
    </reaction>
    <physiologicalReaction direction="left-to-right" evidence="23">
        <dbReference type="Rhea" id="RHEA:41809"/>
    </physiologicalReaction>
</comment>
<dbReference type="Gene3D" id="3.40.50.720">
    <property type="entry name" value="NAD(P)-binding Rossmann-like Domain"/>
    <property type="match status" value="1"/>
</dbReference>
<evidence type="ECO:0000256" key="52">
    <source>
        <dbReference type="ARBA" id="ARBA00049422"/>
    </source>
</evidence>
<comment type="catalytic activity">
    <reaction evidence="21">
        <text>(3R)-hydroxyoctadecanoyl-[ACP] = (2E)-octadecenoyl-[ACP] + H2O</text>
        <dbReference type="Rhea" id="RHEA:41924"/>
        <dbReference type="Rhea" id="RHEA-COMP:9654"/>
        <dbReference type="Rhea" id="RHEA-COMP:9655"/>
        <dbReference type="ChEBI" id="CHEBI:15377"/>
        <dbReference type="ChEBI" id="CHEBI:78488"/>
        <dbReference type="ChEBI" id="CHEBI:78489"/>
    </reaction>
    <physiologicalReaction direction="left-to-right" evidence="21">
        <dbReference type="Rhea" id="RHEA:41925"/>
    </physiologicalReaction>
</comment>
<dbReference type="InterPro" id="IPR032821">
    <property type="entry name" value="PKS_assoc"/>
</dbReference>
<comment type="catalytic activity">
    <reaction evidence="42">
        <text>3-oxohexanoyl-[ACP] + NADPH + H(+) = (3R)-hydroxyhexanoyl-[ACP] + NADP(+)</text>
        <dbReference type="Rhea" id="RHEA:41824"/>
        <dbReference type="Rhea" id="RHEA-COMP:9629"/>
        <dbReference type="Rhea" id="RHEA-COMP:9630"/>
        <dbReference type="ChEBI" id="CHEBI:15378"/>
        <dbReference type="ChEBI" id="CHEBI:57783"/>
        <dbReference type="ChEBI" id="CHEBI:58349"/>
        <dbReference type="ChEBI" id="CHEBI:78456"/>
        <dbReference type="ChEBI" id="CHEBI:78457"/>
    </reaction>
    <physiologicalReaction direction="left-to-right" evidence="42">
        <dbReference type="Rhea" id="RHEA:41825"/>
    </physiologicalReaction>
</comment>
<dbReference type="InterPro" id="IPR009081">
    <property type="entry name" value="PP-bd_ACP"/>
</dbReference>
<evidence type="ECO:0000256" key="51">
    <source>
        <dbReference type="ARBA" id="ARBA00049414"/>
    </source>
</evidence>
<dbReference type="SMR" id="A0A6E8P876"/>
<keyword evidence="10" id="KW-0808">Transferase</keyword>
<dbReference type="Gene3D" id="1.10.1200.10">
    <property type="entry name" value="ACP-like"/>
    <property type="match status" value="1"/>
</dbReference>
<dbReference type="InterPro" id="IPR029058">
    <property type="entry name" value="AB_hydrolase_fold"/>
</dbReference>
<dbReference type="SUPFAM" id="SSF47336">
    <property type="entry name" value="ACP-like"/>
    <property type="match status" value="1"/>
</dbReference>
<evidence type="ECO:0000256" key="1">
    <source>
        <dbReference type="ARBA" id="ARBA00005189"/>
    </source>
</evidence>
<dbReference type="SMART" id="SM00829">
    <property type="entry name" value="PKS_ER"/>
    <property type="match status" value="1"/>
</dbReference>
<evidence type="ECO:0000256" key="5">
    <source>
        <dbReference type="ARBA" id="ARBA00012948"/>
    </source>
</evidence>
<comment type="catalytic activity">
    <reaction evidence="31">
        <text>(2E)-butenoyl-[ACP] + NADPH + H(+) = butanoyl-[ACP] + NADP(+)</text>
        <dbReference type="Rhea" id="RHEA:41812"/>
        <dbReference type="Rhea" id="RHEA-COMP:9627"/>
        <dbReference type="Rhea" id="RHEA-COMP:9628"/>
        <dbReference type="ChEBI" id="CHEBI:15378"/>
        <dbReference type="ChEBI" id="CHEBI:57783"/>
        <dbReference type="ChEBI" id="CHEBI:58349"/>
        <dbReference type="ChEBI" id="CHEBI:78453"/>
        <dbReference type="ChEBI" id="CHEBI:78454"/>
    </reaction>
    <physiologicalReaction direction="left-to-right" evidence="31">
        <dbReference type="Rhea" id="RHEA:41813"/>
    </physiologicalReaction>
</comment>
<evidence type="ECO:0000256" key="12">
    <source>
        <dbReference type="ARBA" id="ARBA00022898"/>
    </source>
</evidence>
<evidence type="ECO:0000256" key="30">
    <source>
        <dbReference type="ARBA" id="ARBA00047451"/>
    </source>
</evidence>
<evidence type="ECO:0000256" key="16">
    <source>
        <dbReference type="ARBA" id="ARBA00023351"/>
    </source>
</evidence>
<dbReference type="Pfam" id="PF00975">
    <property type="entry name" value="Thioesterase"/>
    <property type="match status" value="1"/>
</dbReference>
<evidence type="ECO:0000313" key="60">
    <source>
        <dbReference type="EnsemblMetazoa" id="AAEL029069-PA"/>
    </source>
</evidence>
<evidence type="ECO:0000256" key="14">
    <source>
        <dbReference type="ARBA" id="ARBA00023268"/>
    </source>
</evidence>
<evidence type="ECO:0000256" key="8">
    <source>
        <dbReference type="ARBA" id="ARBA00022450"/>
    </source>
</evidence>
<dbReference type="GO" id="GO:0141148">
    <property type="term" value="F:enoyl-[acyl-carrier-protein] reductase (NADPH) activity"/>
    <property type="evidence" value="ECO:0007669"/>
    <property type="project" value="UniProtKB-EC"/>
</dbReference>
<dbReference type="Gene3D" id="3.90.180.10">
    <property type="entry name" value="Medium-chain alcohol dehydrogenases, catalytic domain"/>
    <property type="match status" value="1"/>
</dbReference>
<dbReference type="GO" id="GO:0004313">
    <property type="term" value="F:[acyl-carrier-protein] S-acetyltransferase activity"/>
    <property type="evidence" value="ECO:0007669"/>
    <property type="project" value="UniProtKB-EC"/>
</dbReference>
<evidence type="ECO:0000256" key="7">
    <source>
        <dbReference type="ARBA" id="ARBA00018769"/>
    </source>
</evidence>
<comment type="catalytic activity">
    <reaction evidence="33">
        <text>(2E)-hexadecenoyl-[ACP] + NADPH + H(+) = hexadecanoyl-[ACP] + NADP(+)</text>
        <dbReference type="Rhea" id="RHEA:41912"/>
        <dbReference type="Rhea" id="RHEA-COMP:9651"/>
        <dbReference type="Rhea" id="RHEA-COMP:9652"/>
        <dbReference type="ChEBI" id="CHEBI:15378"/>
        <dbReference type="ChEBI" id="CHEBI:57783"/>
        <dbReference type="ChEBI" id="CHEBI:58349"/>
        <dbReference type="ChEBI" id="CHEBI:78481"/>
        <dbReference type="ChEBI" id="CHEBI:78483"/>
    </reaction>
    <physiologicalReaction direction="left-to-right" evidence="33">
        <dbReference type="Rhea" id="RHEA:41913"/>
    </physiologicalReaction>
</comment>
<feature type="region of interest" description="C-terminal hotdog fold" evidence="56">
    <location>
        <begin position="971"/>
        <end position="1116"/>
    </location>
</feature>
<evidence type="ECO:0000256" key="48">
    <source>
        <dbReference type="ARBA" id="ARBA00049109"/>
    </source>
</evidence>
<comment type="catalytic activity">
    <reaction evidence="44">
        <text>holo-[ACP] + acetyl-CoA = acetyl-[ACP] + CoA</text>
        <dbReference type="Rhea" id="RHEA:41788"/>
        <dbReference type="Rhea" id="RHEA-COMP:9621"/>
        <dbReference type="Rhea" id="RHEA-COMP:9685"/>
        <dbReference type="ChEBI" id="CHEBI:57287"/>
        <dbReference type="ChEBI" id="CHEBI:57288"/>
        <dbReference type="ChEBI" id="CHEBI:64479"/>
        <dbReference type="ChEBI" id="CHEBI:78446"/>
        <dbReference type="EC" id="2.3.1.38"/>
    </reaction>
    <physiologicalReaction direction="left-to-right" evidence="44">
        <dbReference type="Rhea" id="RHEA:41789"/>
    </physiologicalReaction>
</comment>
<evidence type="ECO:0000256" key="29">
    <source>
        <dbReference type="ARBA" id="ARBA00047440"/>
    </source>
</evidence>
<dbReference type="Gene3D" id="3.40.50.1820">
    <property type="entry name" value="alpha/beta hydrolase"/>
    <property type="match status" value="1"/>
</dbReference>
<dbReference type="SUPFAM" id="SSF53901">
    <property type="entry name" value="Thiolase-like"/>
    <property type="match status" value="1"/>
</dbReference>
<evidence type="ECO:0000256" key="26">
    <source>
        <dbReference type="ARBA" id="ARBA00047300"/>
    </source>
</evidence>
<dbReference type="InterPro" id="IPR036291">
    <property type="entry name" value="NAD(P)-bd_dom_sf"/>
</dbReference>
<dbReference type="InterPro" id="IPR049900">
    <property type="entry name" value="PKS_mFAS_DH"/>
</dbReference>
<dbReference type="GO" id="GO:0004315">
    <property type="term" value="F:3-oxoacyl-[acyl-carrier-protein] synthase activity"/>
    <property type="evidence" value="ECO:0007669"/>
    <property type="project" value="UniProtKB-EC"/>
</dbReference>
<dbReference type="InterPro" id="IPR001227">
    <property type="entry name" value="Ac_transferase_dom_sf"/>
</dbReference>
<feature type="region of interest" description="N-terminal hotdog fold" evidence="56">
    <location>
        <begin position="836"/>
        <end position="961"/>
    </location>
</feature>
<evidence type="ECO:0000256" key="34">
    <source>
        <dbReference type="ARBA" id="ARBA00047897"/>
    </source>
</evidence>
<reference evidence="60 61" key="1">
    <citation type="submission" date="2017-06" db="EMBL/GenBank/DDBJ databases">
        <title>Aedes aegypti genome working group (AGWG) sequencing and assembly.</title>
        <authorList>
            <consortium name="Aedes aegypti Genome Working Group (AGWG)"/>
            <person name="Matthews B.J."/>
        </authorList>
    </citation>
    <scope>NUCLEOTIDE SEQUENCE [LARGE SCALE GENOMIC DNA]</scope>
    <source>
        <strain evidence="60 61">LVP_AGWG</strain>
    </source>
</reference>
<evidence type="ECO:0000259" key="57">
    <source>
        <dbReference type="PROSITE" id="PS50075"/>
    </source>
</evidence>
<comment type="catalytic activity">
    <reaction evidence="35">
        <text>3-oxobutanoyl-[ACP] + NADPH + H(+) = (3R)-hydroxybutanoyl-[ACP] + NADP(+)</text>
        <dbReference type="Rhea" id="RHEA:41804"/>
        <dbReference type="Rhea" id="RHEA-COMP:9625"/>
        <dbReference type="Rhea" id="RHEA-COMP:9626"/>
        <dbReference type="ChEBI" id="CHEBI:15378"/>
        <dbReference type="ChEBI" id="CHEBI:57783"/>
        <dbReference type="ChEBI" id="CHEBI:58349"/>
        <dbReference type="ChEBI" id="CHEBI:78450"/>
        <dbReference type="ChEBI" id="CHEBI:78451"/>
    </reaction>
    <physiologicalReaction direction="left-to-right" evidence="35">
        <dbReference type="Rhea" id="RHEA:41805"/>
    </physiologicalReaction>
</comment>
<dbReference type="InterPro" id="IPR014031">
    <property type="entry name" value="Ketoacyl_synth_C"/>
</dbReference>
<comment type="catalytic activity">
    <reaction evidence="52">
        <text>3-oxooctanoyl-[ACP] + NADPH + H(+) = (3R)-hydroxyoctanoyl-[ACP] + NADP(+)</text>
        <dbReference type="Rhea" id="RHEA:41840"/>
        <dbReference type="Rhea" id="RHEA-COMP:9633"/>
        <dbReference type="Rhea" id="RHEA-COMP:9634"/>
        <dbReference type="ChEBI" id="CHEBI:15378"/>
        <dbReference type="ChEBI" id="CHEBI:57783"/>
        <dbReference type="ChEBI" id="CHEBI:58349"/>
        <dbReference type="ChEBI" id="CHEBI:78460"/>
        <dbReference type="ChEBI" id="CHEBI:78461"/>
    </reaction>
    <physiologicalReaction direction="left-to-right" evidence="52">
        <dbReference type="Rhea" id="RHEA:41841"/>
    </physiologicalReaction>
</comment>
<keyword evidence="12" id="KW-0663">Pyridoxal phosphate</keyword>
<dbReference type="CDD" id="cd05195">
    <property type="entry name" value="enoyl_red"/>
    <property type="match status" value="1"/>
</dbReference>
<dbReference type="InterPro" id="IPR016035">
    <property type="entry name" value="Acyl_Trfase/lysoPLipase"/>
</dbReference>
<evidence type="ECO:0000256" key="55">
    <source>
        <dbReference type="ARBA" id="ARBA00049533"/>
    </source>
</evidence>
<keyword evidence="13" id="KW-0007">Acetylation</keyword>
<evidence type="ECO:0000256" key="40">
    <source>
        <dbReference type="ARBA" id="ARBA00048420"/>
    </source>
</evidence>
<evidence type="ECO:0000256" key="2">
    <source>
        <dbReference type="ARBA" id="ARBA00012004"/>
    </source>
</evidence>
<dbReference type="GO" id="GO:0016297">
    <property type="term" value="F:fatty acyl-[ACP] hydrolase activity"/>
    <property type="evidence" value="ECO:0007669"/>
    <property type="project" value="UniProtKB-EC"/>
</dbReference>
<dbReference type="EnsemblMetazoa" id="AAEL029069-RA">
    <property type="protein sequence ID" value="AAEL029069-PA"/>
    <property type="gene ID" value="AAEL029069"/>
</dbReference>
<dbReference type="EC" id="1.3.1.39" evidence="2"/>
<evidence type="ECO:0000256" key="20">
    <source>
        <dbReference type="ARBA" id="ARBA00023398"/>
    </source>
</evidence>
<evidence type="ECO:0000256" key="4">
    <source>
        <dbReference type="ARBA" id="ARBA00012873"/>
    </source>
</evidence>
<proteinExistence type="predicted"/>
<evidence type="ECO:0000256" key="39">
    <source>
        <dbReference type="ARBA" id="ARBA00048289"/>
    </source>
</evidence>
<dbReference type="PANTHER" id="PTHR43775:SF23">
    <property type="entry name" value="FATTY ACID SYNTHASE 3"/>
    <property type="match status" value="1"/>
</dbReference>
<evidence type="ECO:0000259" key="58">
    <source>
        <dbReference type="PROSITE" id="PS52004"/>
    </source>
</evidence>
<dbReference type="SMART" id="SM00823">
    <property type="entry name" value="PKS_PP"/>
    <property type="match status" value="1"/>
</dbReference>
<keyword evidence="11" id="KW-0702">S-nitrosylation</keyword>
<accession>A0A6E8P876</accession>
<comment type="catalytic activity">
    <reaction evidence="37">
        <text>hexadecanoyl-[ACP] + malonyl-[ACP] + H(+) = 3-oxooctadecanoyl-[ACP] + holo-[ACP] + CO2</text>
        <dbReference type="Rhea" id="RHEA:41916"/>
        <dbReference type="Rhea" id="RHEA-COMP:9623"/>
        <dbReference type="Rhea" id="RHEA-COMP:9652"/>
        <dbReference type="Rhea" id="RHEA-COMP:9653"/>
        <dbReference type="Rhea" id="RHEA-COMP:9685"/>
        <dbReference type="ChEBI" id="CHEBI:15378"/>
        <dbReference type="ChEBI" id="CHEBI:16526"/>
        <dbReference type="ChEBI" id="CHEBI:64479"/>
        <dbReference type="ChEBI" id="CHEBI:78449"/>
        <dbReference type="ChEBI" id="CHEBI:78483"/>
        <dbReference type="ChEBI" id="CHEBI:78487"/>
    </reaction>
    <physiologicalReaction direction="left-to-right" evidence="37">
        <dbReference type="Rhea" id="RHEA:41917"/>
    </physiologicalReaction>
</comment>
<feature type="domain" description="PKS/mFAS DH" evidence="59">
    <location>
        <begin position="836"/>
        <end position="1116"/>
    </location>
</feature>
<dbReference type="InParanoid" id="A0A6E8P876"/>
<comment type="catalytic activity">
    <reaction evidence="41">
        <text>a fatty acyl-[ACP] + malonyl-[ACP] + H(+) = a 3-oxoacyl-[ACP] + holo-[ACP] + CO2</text>
        <dbReference type="Rhea" id="RHEA:22836"/>
        <dbReference type="Rhea" id="RHEA-COMP:9623"/>
        <dbReference type="Rhea" id="RHEA-COMP:9685"/>
        <dbReference type="Rhea" id="RHEA-COMP:9916"/>
        <dbReference type="Rhea" id="RHEA-COMP:14125"/>
        <dbReference type="ChEBI" id="CHEBI:15378"/>
        <dbReference type="ChEBI" id="CHEBI:16526"/>
        <dbReference type="ChEBI" id="CHEBI:64479"/>
        <dbReference type="ChEBI" id="CHEBI:78449"/>
        <dbReference type="ChEBI" id="CHEBI:78776"/>
        <dbReference type="ChEBI" id="CHEBI:138651"/>
        <dbReference type="EC" id="2.3.1.41"/>
    </reaction>
    <physiologicalReaction direction="left-to-right" evidence="41">
        <dbReference type="Rhea" id="RHEA:22837"/>
    </physiologicalReaction>
</comment>
<comment type="catalytic activity">
    <reaction evidence="15">
        <text>(3R)-hydroxyoctanoyl-[ACP] = (2E)-octenoyl-[ACP] + H2O</text>
        <dbReference type="Rhea" id="RHEA:41844"/>
        <dbReference type="Rhea" id="RHEA-COMP:9634"/>
        <dbReference type="Rhea" id="RHEA-COMP:9635"/>
        <dbReference type="ChEBI" id="CHEBI:15377"/>
        <dbReference type="ChEBI" id="CHEBI:78461"/>
        <dbReference type="ChEBI" id="CHEBI:78462"/>
    </reaction>
    <physiologicalReaction direction="left-to-right" evidence="15">
        <dbReference type="Rhea" id="RHEA:41845"/>
    </physiologicalReaction>
</comment>
<comment type="catalytic activity">
    <reaction evidence="27">
        <text>hexanoyl-[ACP] + malonyl-[ACP] + H(+) = 3-oxooctanoyl-[ACP] + holo-[ACP] + CO2</text>
        <dbReference type="Rhea" id="RHEA:41836"/>
        <dbReference type="Rhea" id="RHEA-COMP:9623"/>
        <dbReference type="Rhea" id="RHEA-COMP:9632"/>
        <dbReference type="Rhea" id="RHEA-COMP:9633"/>
        <dbReference type="Rhea" id="RHEA-COMP:9685"/>
        <dbReference type="ChEBI" id="CHEBI:15378"/>
        <dbReference type="ChEBI" id="CHEBI:16526"/>
        <dbReference type="ChEBI" id="CHEBI:64479"/>
        <dbReference type="ChEBI" id="CHEBI:78449"/>
        <dbReference type="ChEBI" id="CHEBI:78459"/>
        <dbReference type="ChEBI" id="CHEBI:78460"/>
    </reaction>
    <physiologicalReaction direction="left-to-right" evidence="27">
        <dbReference type="Rhea" id="RHEA:41837"/>
    </physiologicalReaction>
</comment>
<dbReference type="SUPFAM" id="SSF53474">
    <property type="entry name" value="alpha/beta-Hydrolases"/>
    <property type="match status" value="1"/>
</dbReference>
<dbReference type="InterPro" id="IPR020841">
    <property type="entry name" value="PKS_Beta-ketoAc_synthase_dom"/>
</dbReference>
<dbReference type="FunFam" id="3.40.50.720:FF:000209">
    <property type="entry name" value="Polyketide synthase Pks12"/>
    <property type="match status" value="1"/>
</dbReference>
<dbReference type="SUPFAM" id="SSF50129">
    <property type="entry name" value="GroES-like"/>
    <property type="match status" value="1"/>
</dbReference>
<dbReference type="Pfam" id="PF08659">
    <property type="entry name" value="KR"/>
    <property type="match status" value="1"/>
</dbReference>
<comment type="catalytic activity">
    <reaction evidence="48">
        <text>decanoyl-[ACP] + malonyl-[ACP] + H(+) = 3-oxododecanoyl-[ACP] + holo-[ACP] + CO2</text>
        <dbReference type="Rhea" id="RHEA:41868"/>
        <dbReference type="Rhea" id="RHEA-COMP:9623"/>
        <dbReference type="Rhea" id="RHEA-COMP:9640"/>
        <dbReference type="Rhea" id="RHEA-COMP:9641"/>
        <dbReference type="Rhea" id="RHEA-COMP:9685"/>
        <dbReference type="ChEBI" id="CHEBI:15378"/>
        <dbReference type="ChEBI" id="CHEBI:16526"/>
        <dbReference type="ChEBI" id="CHEBI:64479"/>
        <dbReference type="ChEBI" id="CHEBI:78449"/>
        <dbReference type="ChEBI" id="CHEBI:78468"/>
        <dbReference type="ChEBI" id="CHEBI:78469"/>
    </reaction>
    <physiologicalReaction direction="left-to-right" evidence="48">
        <dbReference type="Rhea" id="RHEA:41869"/>
    </physiologicalReaction>
</comment>
<dbReference type="CDD" id="cd00833">
    <property type="entry name" value="PKS"/>
    <property type="match status" value="1"/>
</dbReference>
<evidence type="ECO:0000256" key="35">
    <source>
        <dbReference type="ARBA" id="ARBA00047953"/>
    </source>
</evidence>
<dbReference type="InterPro" id="IPR001031">
    <property type="entry name" value="Thioesterase"/>
</dbReference>
<protein>
    <recommendedName>
        <fullName evidence="7">Fatty acid synthase</fullName>
        <ecNumber evidence="5">1.1.1.100</ecNumber>
        <ecNumber evidence="2">1.3.1.39</ecNumber>
        <ecNumber evidence="6">2.3.1.41</ecNumber>
        <ecNumber evidence="4">2.3.1.85</ecNumber>
        <ecNumber evidence="3">3.1.2.14</ecNumber>
    </recommendedName>
</protein>
<feature type="active site" description="Proton donor; for dehydratase activity" evidence="56">
    <location>
        <position position="1020"/>
    </location>
</feature>
<dbReference type="InterPro" id="IPR057326">
    <property type="entry name" value="KR_dom"/>
</dbReference>
<evidence type="ECO:0000313" key="61">
    <source>
        <dbReference type="Proteomes" id="UP000008820"/>
    </source>
</evidence>
<dbReference type="GO" id="GO:0004312">
    <property type="term" value="F:fatty acid synthase activity"/>
    <property type="evidence" value="ECO:0007669"/>
    <property type="project" value="UniProtKB-EC"/>
</dbReference>
<comment type="function">
    <text evidence="24">Fatty acid synthetase is a multifunctional enzyme that catalyzes the de novo biosynthesis of long-chain saturated fatty acids starting from acetyl-CoA and malonyl-CoA in the presence of NADPH. This multifunctional protein contains 7 catalytic activities and a site for the binding of the prosthetic group 4'-phosphopantetheine of the acyl carrier protein ([ACP]) domain.</text>
</comment>
<evidence type="ECO:0000256" key="24">
    <source>
        <dbReference type="ARBA" id="ARBA00023442"/>
    </source>
</evidence>
<dbReference type="GO" id="GO:0004316">
    <property type="term" value="F:3-oxoacyl-[acyl-carrier-protein] reductase (NADPH) activity"/>
    <property type="evidence" value="ECO:0007669"/>
    <property type="project" value="UniProtKB-EC"/>
</dbReference>
<comment type="catalytic activity">
    <reaction evidence="49">
        <text>(2E)-tetradecenoyl-[ACP] + NADPH + H(+) = tetradecanoyl-[ACP] + NADP(+)</text>
        <dbReference type="Rhea" id="RHEA:41896"/>
        <dbReference type="Rhea" id="RHEA-COMP:9647"/>
        <dbReference type="Rhea" id="RHEA-COMP:9648"/>
        <dbReference type="ChEBI" id="CHEBI:15378"/>
        <dbReference type="ChEBI" id="CHEBI:57783"/>
        <dbReference type="ChEBI" id="CHEBI:58349"/>
        <dbReference type="ChEBI" id="CHEBI:78475"/>
        <dbReference type="ChEBI" id="CHEBI:78477"/>
    </reaction>
    <physiologicalReaction direction="left-to-right" evidence="49">
        <dbReference type="Rhea" id="RHEA:41897"/>
    </physiologicalReaction>
</comment>
<feature type="active site" description="Proton acceptor; for dehydratase activity" evidence="56">
    <location>
        <position position="873"/>
    </location>
</feature>
<evidence type="ECO:0000256" key="38">
    <source>
        <dbReference type="ARBA" id="ARBA00048281"/>
    </source>
</evidence>
<dbReference type="InterPro" id="IPR050091">
    <property type="entry name" value="PKS_NRPS_Biosynth_Enz"/>
</dbReference>
<dbReference type="InterPro" id="IPR016039">
    <property type="entry name" value="Thiolase-like"/>
</dbReference>
<evidence type="ECO:0000256" key="15">
    <source>
        <dbReference type="ARBA" id="ARBA00023332"/>
    </source>
</evidence>
<comment type="catalytic activity">
    <reaction evidence="39">
        <text>tetradecanoyl-[ACP] + H2O = tetradecanoate + holo-[ACP] + H(+)</text>
        <dbReference type="Rhea" id="RHEA:30123"/>
        <dbReference type="Rhea" id="RHEA-COMP:9648"/>
        <dbReference type="Rhea" id="RHEA-COMP:9685"/>
        <dbReference type="ChEBI" id="CHEBI:15377"/>
        <dbReference type="ChEBI" id="CHEBI:15378"/>
        <dbReference type="ChEBI" id="CHEBI:30807"/>
        <dbReference type="ChEBI" id="CHEBI:64479"/>
        <dbReference type="ChEBI" id="CHEBI:78477"/>
        <dbReference type="EC" id="3.1.2.14"/>
    </reaction>
    <physiologicalReaction direction="left-to-right" evidence="39">
        <dbReference type="Rhea" id="RHEA:30124"/>
    </physiologicalReaction>
</comment>
<comment type="catalytic activity">
    <reaction evidence="22">
        <text>(3R)-hydroxyhexadecanoyl-[ACP] = (2E)-hexadecenoyl-[ACP] + H2O</text>
        <dbReference type="Rhea" id="RHEA:41908"/>
        <dbReference type="Rhea" id="RHEA-COMP:9650"/>
        <dbReference type="Rhea" id="RHEA-COMP:9651"/>
        <dbReference type="ChEBI" id="CHEBI:15377"/>
        <dbReference type="ChEBI" id="CHEBI:78480"/>
        <dbReference type="ChEBI" id="CHEBI:78481"/>
    </reaction>
    <physiologicalReaction direction="left-to-right" evidence="22">
        <dbReference type="Rhea" id="RHEA:41909"/>
    </physiologicalReaction>
</comment>
<dbReference type="EC" id="3.1.2.14" evidence="3"/>
<dbReference type="Gene3D" id="3.40.366.10">
    <property type="entry name" value="Malonyl-Coenzyme A Acyl Carrier Protein, domain 2"/>
    <property type="match status" value="1"/>
</dbReference>
<dbReference type="PANTHER" id="PTHR43775">
    <property type="entry name" value="FATTY ACID SYNTHASE"/>
    <property type="match status" value="1"/>
</dbReference>
<evidence type="ECO:0000256" key="32">
    <source>
        <dbReference type="ARBA" id="ARBA00047578"/>
    </source>
</evidence>
<dbReference type="Pfam" id="PF21149">
    <property type="entry name" value="FAS_pseudo-KR"/>
    <property type="match status" value="1"/>
</dbReference>
<comment type="catalytic activity">
    <reaction evidence="36">
        <text>acetyl-[ACP] + malonyl-[ACP] + H(+) = 3-oxobutanoyl-[ACP] + holo-[ACP] + CO2</text>
        <dbReference type="Rhea" id="RHEA:41800"/>
        <dbReference type="Rhea" id="RHEA-COMP:9621"/>
        <dbReference type="Rhea" id="RHEA-COMP:9623"/>
        <dbReference type="Rhea" id="RHEA-COMP:9625"/>
        <dbReference type="Rhea" id="RHEA-COMP:9685"/>
        <dbReference type="ChEBI" id="CHEBI:15378"/>
        <dbReference type="ChEBI" id="CHEBI:16526"/>
        <dbReference type="ChEBI" id="CHEBI:64479"/>
        <dbReference type="ChEBI" id="CHEBI:78446"/>
        <dbReference type="ChEBI" id="CHEBI:78449"/>
        <dbReference type="ChEBI" id="CHEBI:78450"/>
    </reaction>
    <physiologicalReaction direction="left-to-right" evidence="36">
        <dbReference type="Rhea" id="RHEA:41801"/>
    </physiologicalReaction>
</comment>
<evidence type="ECO:0000256" key="36">
    <source>
        <dbReference type="ARBA" id="ARBA00047961"/>
    </source>
</evidence>
<dbReference type="InterPro" id="IPR014030">
    <property type="entry name" value="Ketoacyl_synth_N"/>
</dbReference>
<keyword evidence="8" id="KW-0596">Phosphopantetheine</keyword>
<evidence type="ECO:0000256" key="49">
    <source>
        <dbReference type="ARBA" id="ARBA00049171"/>
    </source>
</evidence>
<feature type="domain" description="Carrier" evidence="57">
    <location>
        <begin position="1961"/>
        <end position="2036"/>
    </location>
</feature>
<comment type="catalytic activity">
    <reaction evidence="40">
        <text>(2E)-octenoyl-[ACP] + NADPH + H(+) = octanoyl-[ACP] + NADP(+)</text>
        <dbReference type="Rhea" id="RHEA:41848"/>
        <dbReference type="Rhea" id="RHEA-COMP:9635"/>
        <dbReference type="Rhea" id="RHEA-COMP:9636"/>
        <dbReference type="ChEBI" id="CHEBI:15378"/>
        <dbReference type="ChEBI" id="CHEBI:57783"/>
        <dbReference type="ChEBI" id="CHEBI:58349"/>
        <dbReference type="ChEBI" id="CHEBI:78462"/>
        <dbReference type="ChEBI" id="CHEBI:78463"/>
    </reaction>
    <physiologicalReaction direction="left-to-right" evidence="40">
        <dbReference type="Rhea" id="RHEA:41849"/>
    </physiologicalReaction>
</comment>
<feature type="domain" description="Ketosynthase family 3 (KS3)" evidence="58">
    <location>
        <begin position="12"/>
        <end position="417"/>
    </location>
</feature>
<dbReference type="InterPro" id="IPR020843">
    <property type="entry name" value="ER"/>
</dbReference>
<comment type="catalytic activity">
    <reaction evidence="53">
        <text>butanoyl-[ACP] + malonyl-[ACP] + H(+) = 3-oxohexanoyl-[ACP] + holo-[ACP] + CO2</text>
        <dbReference type="Rhea" id="RHEA:41820"/>
        <dbReference type="Rhea" id="RHEA-COMP:9623"/>
        <dbReference type="Rhea" id="RHEA-COMP:9628"/>
        <dbReference type="Rhea" id="RHEA-COMP:9629"/>
        <dbReference type="Rhea" id="RHEA-COMP:9685"/>
        <dbReference type="ChEBI" id="CHEBI:15378"/>
        <dbReference type="ChEBI" id="CHEBI:16526"/>
        <dbReference type="ChEBI" id="CHEBI:64479"/>
        <dbReference type="ChEBI" id="CHEBI:78449"/>
        <dbReference type="ChEBI" id="CHEBI:78454"/>
        <dbReference type="ChEBI" id="CHEBI:78456"/>
    </reaction>
    <physiologicalReaction direction="left-to-right" evidence="53">
        <dbReference type="Rhea" id="RHEA:41821"/>
    </physiologicalReaction>
</comment>
<evidence type="ECO:0000256" key="17">
    <source>
        <dbReference type="ARBA" id="ARBA00023373"/>
    </source>
</evidence>
<dbReference type="InterPro" id="IPR049391">
    <property type="entry name" value="FAS_pseudo-KR"/>
</dbReference>